<organism evidence="2">
    <name type="scientific">marine sediment metagenome</name>
    <dbReference type="NCBI Taxonomy" id="412755"/>
    <lineage>
        <taxon>unclassified sequences</taxon>
        <taxon>metagenomes</taxon>
        <taxon>ecological metagenomes</taxon>
    </lineage>
</organism>
<dbReference type="AlphaFoldDB" id="X1U3E0"/>
<dbReference type="InterPro" id="IPR041270">
    <property type="entry name" value="Phage_ABA_S"/>
</dbReference>
<feature type="non-terminal residue" evidence="2">
    <location>
        <position position="1"/>
    </location>
</feature>
<accession>X1U3E0</accession>
<name>X1U3E0_9ZZZZ</name>
<comment type="caution">
    <text evidence="2">The sequence shown here is derived from an EMBL/GenBank/DDBJ whole genome shotgun (WGS) entry which is preliminary data.</text>
</comment>
<reference evidence="2" key="1">
    <citation type="journal article" date="2014" name="Front. Microbiol.">
        <title>High frequency of phylogenetically diverse reductive dehalogenase-homologous genes in deep subseafloor sedimentary metagenomes.</title>
        <authorList>
            <person name="Kawai M."/>
            <person name="Futagami T."/>
            <person name="Toyoda A."/>
            <person name="Takaki Y."/>
            <person name="Nishi S."/>
            <person name="Hori S."/>
            <person name="Arai W."/>
            <person name="Tsubouchi T."/>
            <person name="Morono Y."/>
            <person name="Uchiyama I."/>
            <person name="Ito T."/>
            <person name="Fujiyama A."/>
            <person name="Inagaki F."/>
            <person name="Takami H."/>
        </authorList>
    </citation>
    <scope>NUCLEOTIDE SEQUENCE</scope>
    <source>
        <strain evidence="2">Expedition CK06-06</strain>
    </source>
</reference>
<protein>
    <recommendedName>
        <fullName evidence="1">Phage ABA sandwich domain-containing protein</fullName>
    </recommendedName>
</protein>
<dbReference type="Gene3D" id="3.30.2120.10">
    <property type="entry name" value="Bacillus phage protein-like"/>
    <property type="match status" value="1"/>
</dbReference>
<proteinExistence type="predicted"/>
<gene>
    <name evidence="2" type="ORF">S12H4_15312</name>
</gene>
<evidence type="ECO:0000259" key="1">
    <source>
        <dbReference type="Pfam" id="PF18066"/>
    </source>
</evidence>
<evidence type="ECO:0000313" key="2">
    <source>
        <dbReference type="EMBL" id="GAI86829.1"/>
    </source>
</evidence>
<feature type="domain" description="Phage ABA sandwich" evidence="1">
    <location>
        <begin position="13"/>
        <end position="104"/>
    </location>
</feature>
<dbReference type="Pfam" id="PF18066">
    <property type="entry name" value="Phage_ABA_S"/>
    <property type="match status" value="1"/>
</dbReference>
<sequence>LYLAGTPTHYDSWTCVCRYDEGDVPKWVPDPYSTDISAAWQVVEKLCTWDVHDNMLVLKGQCPDLEPEDEEGKVGWWEAEINGDCGKVVAEGKAAPEAISKAALIAKTQVNKE</sequence>
<dbReference type="InterPro" id="IPR028985">
    <property type="entry name" value="Bacillus_phage_prot-like"/>
</dbReference>
<dbReference type="EMBL" id="BARW01007341">
    <property type="protein sequence ID" value="GAI86829.1"/>
    <property type="molecule type" value="Genomic_DNA"/>
</dbReference>